<comment type="caution">
    <text evidence="3">The sequence shown here is derived from an EMBL/GenBank/DDBJ whole genome shotgun (WGS) entry which is preliminary data.</text>
</comment>
<protein>
    <submittedName>
        <fullName evidence="3">DUF5013 domain-containing protein</fullName>
    </submittedName>
</protein>
<dbReference type="Pfam" id="PF16405">
    <property type="entry name" value="DUF5013"/>
    <property type="match status" value="1"/>
</dbReference>
<keyword evidence="4" id="KW-1185">Reference proteome</keyword>
<sequence>MNKMNNHRIFTCVAVLLFVIAAASCKKMDDYKKYIEDKPVINYTGKVDSVRVFSGKNRVLIKGLLVSDPKIKEARIYWDGRRDSLVVPISRTSGVDTLKAAIANLEDRVYNFEIVTYDDLGNKSVKVYAFGRSYGENYQLSLTNRPIATNSLNTRTNTFDVTFGNVDRTLGIFATELKYIDLSGQEQVKRIKIDENALSLSNVKVGELMSYRSLYLPDTLCLDTFYTDYTHFNPALKFELKNGTFPFAREAWDGSRWGNPADWTVNAATRNAGNNTYGGYELRSGNGALSLEGGWGLPAVVNGKIYQSIELPEGNYKITVEKYEKGAAGVVNLVVSEGTEIPDEANLATQAIAYSSFAAGTLSKEMNFTITKGGTYLIGFLGNMPNTGSYFKVLGNIRLETR</sequence>
<feature type="chain" id="PRO_5046856558" evidence="1">
    <location>
        <begin position="24"/>
        <end position="402"/>
    </location>
</feature>
<feature type="signal peptide" evidence="1">
    <location>
        <begin position="1"/>
        <end position="23"/>
    </location>
</feature>
<organism evidence="3 4">
    <name type="scientific">Sphingobacterium litopenaei</name>
    <dbReference type="NCBI Taxonomy" id="2763500"/>
    <lineage>
        <taxon>Bacteria</taxon>
        <taxon>Pseudomonadati</taxon>
        <taxon>Bacteroidota</taxon>
        <taxon>Sphingobacteriia</taxon>
        <taxon>Sphingobacteriales</taxon>
        <taxon>Sphingobacteriaceae</taxon>
        <taxon>Sphingobacterium</taxon>
    </lineage>
</organism>
<proteinExistence type="predicted"/>
<evidence type="ECO:0000259" key="2">
    <source>
        <dbReference type="Pfam" id="PF16405"/>
    </source>
</evidence>
<dbReference type="Proteomes" id="UP000651271">
    <property type="component" value="Unassembled WGS sequence"/>
</dbReference>
<dbReference type="Gene3D" id="2.60.120.260">
    <property type="entry name" value="Galactose-binding domain-like"/>
    <property type="match status" value="1"/>
</dbReference>
<feature type="domain" description="DUF5013" evidence="2">
    <location>
        <begin position="241"/>
        <end position="372"/>
    </location>
</feature>
<gene>
    <name evidence="3" type="ORF">H8B04_05005</name>
</gene>
<evidence type="ECO:0000256" key="1">
    <source>
        <dbReference type="SAM" id="SignalP"/>
    </source>
</evidence>
<evidence type="ECO:0000313" key="4">
    <source>
        <dbReference type="Proteomes" id="UP000651271"/>
    </source>
</evidence>
<reference evidence="3 4" key="1">
    <citation type="submission" date="2020-08" db="EMBL/GenBank/DDBJ databases">
        <title>Sphingobacterium sp. DN04309 isolated from aquaculture water.</title>
        <authorList>
            <person name="Zhang M."/>
        </authorList>
    </citation>
    <scope>NUCLEOTIDE SEQUENCE [LARGE SCALE GENOMIC DNA]</scope>
    <source>
        <strain evidence="3 4">DN04309</strain>
    </source>
</reference>
<dbReference type="InterPro" id="IPR032181">
    <property type="entry name" value="DUF5013"/>
</dbReference>
<dbReference type="Pfam" id="PF16389">
    <property type="entry name" value="DUF4998"/>
    <property type="match status" value="1"/>
</dbReference>
<name>A0ABR7YCA0_9SPHI</name>
<keyword evidence="1" id="KW-0732">Signal</keyword>
<evidence type="ECO:0000313" key="3">
    <source>
        <dbReference type="EMBL" id="MBD1428926.1"/>
    </source>
</evidence>
<accession>A0ABR7YCA0</accession>
<dbReference type="EMBL" id="JACOIJ010000006">
    <property type="protein sequence ID" value="MBD1428926.1"/>
    <property type="molecule type" value="Genomic_DNA"/>
</dbReference>
<dbReference type="RefSeq" id="WP_165290616.1">
    <property type="nucleotide sequence ID" value="NZ_JACOIJ010000006.1"/>
</dbReference>
<dbReference type="PROSITE" id="PS51257">
    <property type="entry name" value="PROKAR_LIPOPROTEIN"/>
    <property type="match status" value="1"/>
</dbReference>